<feature type="signal peptide" evidence="1">
    <location>
        <begin position="1"/>
        <end position="28"/>
    </location>
</feature>
<feature type="chain" id="PRO_5045683729" evidence="1">
    <location>
        <begin position="29"/>
        <end position="129"/>
    </location>
</feature>
<keyword evidence="3" id="KW-1185">Reference proteome</keyword>
<keyword evidence="1" id="KW-0732">Signal</keyword>
<reference evidence="2" key="1">
    <citation type="submission" date="2024-05" db="EMBL/GenBank/DDBJ databases">
        <title>Genome Sequences of Four Agar- Degrading Marine Bacteria.</title>
        <authorList>
            <person name="Phillips E.K."/>
            <person name="Shaffer J.C."/>
            <person name="Henson M.W."/>
            <person name="Temperton B."/>
            <person name="Thrash C.J."/>
            <person name="Martin M.O."/>
        </authorList>
    </citation>
    <scope>NUCLEOTIDE SEQUENCE</scope>
    <source>
        <strain evidence="2">EKP203</strain>
    </source>
</reference>
<evidence type="ECO:0000313" key="3">
    <source>
        <dbReference type="Proteomes" id="UP001169719"/>
    </source>
</evidence>
<sequence length="129" mass="14889">MKMKAKLVMNLKFMMVFVGSCLPLSAVAAIESIEQYAQVQVEVLSADIDAQDACLYEQICQSTGLDVVYEKWGVTWIDIARYENKHREQIQRWFDDHPEIQNQINGLEQIQIRNAQRIEHDKTSLGDSE</sequence>
<name>A0ABT7Y0I8_9VIBR</name>
<comment type="caution">
    <text evidence="2">The sequence shown here is derived from an EMBL/GenBank/DDBJ whole genome shotgun (WGS) entry which is preliminary data.</text>
</comment>
<gene>
    <name evidence="2" type="ORF">QWJ08_08855</name>
</gene>
<dbReference type="EMBL" id="JAUEOZ010000001">
    <property type="protein sequence ID" value="MDN2481502.1"/>
    <property type="molecule type" value="Genomic_DNA"/>
</dbReference>
<evidence type="ECO:0000313" key="2">
    <source>
        <dbReference type="EMBL" id="MDN2481502.1"/>
    </source>
</evidence>
<accession>A0ABT7Y0I8</accession>
<organism evidence="2 3">
    <name type="scientific">Vibrio agarivorans</name>
    <dbReference type="NCBI Taxonomy" id="153622"/>
    <lineage>
        <taxon>Bacteria</taxon>
        <taxon>Pseudomonadati</taxon>
        <taxon>Pseudomonadota</taxon>
        <taxon>Gammaproteobacteria</taxon>
        <taxon>Vibrionales</taxon>
        <taxon>Vibrionaceae</taxon>
        <taxon>Vibrio</taxon>
    </lineage>
</organism>
<evidence type="ECO:0000256" key="1">
    <source>
        <dbReference type="SAM" id="SignalP"/>
    </source>
</evidence>
<dbReference type="RefSeq" id="WP_289961607.1">
    <property type="nucleotide sequence ID" value="NZ_JAUEOZ010000001.1"/>
</dbReference>
<proteinExistence type="predicted"/>
<dbReference type="Proteomes" id="UP001169719">
    <property type="component" value="Unassembled WGS sequence"/>
</dbReference>
<protein>
    <submittedName>
        <fullName evidence="2">Uncharacterized protein</fullName>
    </submittedName>
</protein>